<protein>
    <recommendedName>
        <fullName evidence="4">Transcriptional regulator</fullName>
    </recommendedName>
</protein>
<reference evidence="3" key="1">
    <citation type="journal article" date="2019" name="Int. J. Syst. Evol. Microbiol.">
        <title>The Global Catalogue of Microorganisms (GCM) 10K type strain sequencing project: providing services to taxonomists for standard genome sequencing and annotation.</title>
        <authorList>
            <consortium name="The Broad Institute Genomics Platform"/>
            <consortium name="The Broad Institute Genome Sequencing Center for Infectious Disease"/>
            <person name="Wu L."/>
            <person name="Ma J."/>
        </authorList>
    </citation>
    <scope>NUCLEOTIDE SEQUENCE [LARGE SCALE GENOMIC DNA]</scope>
    <source>
        <strain evidence="3">JCM 13023</strain>
    </source>
</reference>
<evidence type="ECO:0000256" key="1">
    <source>
        <dbReference type="SAM" id="MobiDB-lite"/>
    </source>
</evidence>
<evidence type="ECO:0008006" key="4">
    <source>
        <dbReference type="Google" id="ProtNLM"/>
    </source>
</evidence>
<proteinExistence type="predicted"/>
<keyword evidence="3" id="KW-1185">Reference proteome</keyword>
<accession>A0ABP4GFJ0</accession>
<evidence type="ECO:0000313" key="3">
    <source>
        <dbReference type="Proteomes" id="UP001500653"/>
    </source>
</evidence>
<dbReference type="InterPro" id="IPR001387">
    <property type="entry name" value="Cro/C1-type_HTH"/>
</dbReference>
<gene>
    <name evidence="2" type="ORF">GCM10009676_01110</name>
</gene>
<feature type="region of interest" description="Disordered" evidence="1">
    <location>
        <begin position="151"/>
        <end position="183"/>
    </location>
</feature>
<dbReference type="EMBL" id="BAAALN010000001">
    <property type="protein sequence ID" value="GAA1223536.1"/>
    <property type="molecule type" value="Genomic_DNA"/>
</dbReference>
<feature type="compositionally biased region" description="Basic and acidic residues" evidence="1">
    <location>
        <begin position="151"/>
        <end position="171"/>
    </location>
</feature>
<organism evidence="2 3">
    <name type="scientific">Prauserella halophila</name>
    <dbReference type="NCBI Taxonomy" id="185641"/>
    <lineage>
        <taxon>Bacteria</taxon>
        <taxon>Bacillati</taxon>
        <taxon>Actinomycetota</taxon>
        <taxon>Actinomycetes</taxon>
        <taxon>Pseudonocardiales</taxon>
        <taxon>Pseudonocardiaceae</taxon>
        <taxon>Prauserella</taxon>
    </lineage>
</organism>
<feature type="region of interest" description="Disordered" evidence="1">
    <location>
        <begin position="105"/>
        <end position="131"/>
    </location>
</feature>
<name>A0ABP4GFJ0_9PSEU</name>
<evidence type="ECO:0000313" key="2">
    <source>
        <dbReference type="EMBL" id="GAA1223536.1"/>
    </source>
</evidence>
<dbReference type="Proteomes" id="UP001500653">
    <property type="component" value="Unassembled WGS sequence"/>
</dbReference>
<sequence length="345" mass="37597">MCSQHLTRYTILLTLSISLPERHREAIRHVSGTAFSAALRSAIATSGLGLDRIQARLQDLGITVSVTALSYWQSGKRRPERQSSISAVRALEEILDVPAGTLLGLLPSPRPRGSASRRRLDDRSQRPLSLDDAPAVTLVGLHDHCVVATDDNRADTGRGDAGRGDADRADAGPDPATHSTGTTHSIVTAKAVFRARADGQDRWLLAYRQDGADHDLAAPELTALRNCSVGRVDVDPDTNLTLAELVFSHAIDTGETQLVEYSLSYRHDPFSTTRKAHFREFRESIPEYLLEVDFDPAHPPGQCWRYAYRSHGGTADSQDVALDEHGRAHAVAVDFGPGVFGIGWL</sequence>
<feature type="compositionally biased region" description="Low complexity" evidence="1">
    <location>
        <begin position="105"/>
        <end position="114"/>
    </location>
</feature>
<comment type="caution">
    <text evidence="2">The sequence shown here is derived from an EMBL/GenBank/DDBJ whole genome shotgun (WGS) entry which is preliminary data.</text>
</comment>
<dbReference type="CDD" id="cd00093">
    <property type="entry name" value="HTH_XRE"/>
    <property type="match status" value="1"/>
</dbReference>